<gene>
    <name evidence="5" type="ORF">EMK97_02420</name>
</gene>
<dbReference type="PANTHER" id="PTHR35936:SF25">
    <property type="entry name" value="ABC TRANSPORTER SUBSTRATE-BINDING PROTEIN"/>
    <property type="match status" value="1"/>
</dbReference>
<dbReference type="SUPFAM" id="SSF53850">
    <property type="entry name" value="Periplasmic binding protein-like II"/>
    <property type="match status" value="1"/>
</dbReference>
<protein>
    <submittedName>
        <fullName evidence="5">Transporter substrate-binding domain-containing protein</fullName>
    </submittedName>
</protein>
<dbReference type="SMART" id="SM00062">
    <property type="entry name" value="PBPb"/>
    <property type="match status" value="1"/>
</dbReference>
<dbReference type="OrthoDB" id="370676at2"/>
<evidence type="ECO:0000259" key="4">
    <source>
        <dbReference type="SMART" id="SM00062"/>
    </source>
</evidence>
<comment type="similarity">
    <text evidence="1">Belongs to the bacterial solute-binding protein 3 family.</text>
</comment>
<feature type="domain" description="Solute-binding protein family 3/N-terminal" evidence="4">
    <location>
        <begin position="24"/>
        <end position="245"/>
    </location>
</feature>
<reference evidence="5 6" key="1">
    <citation type="submission" date="2018-12" db="EMBL/GenBank/DDBJ databases">
        <title>Complete genome of Litorilituus sediminis.</title>
        <authorList>
            <person name="Liu A."/>
            <person name="Rong J."/>
        </authorList>
    </citation>
    <scope>NUCLEOTIDE SEQUENCE [LARGE SCALE GENOMIC DNA]</scope>
    <source>
        <strain evidence="5 6">JCM 17549</strain>
    </source>
</reference>
<evidence type="ECO:0000313" key="6">
    <source>
        <dbReference type="Proteomes" id="UP000290244"/>
    </source>
</evidence>
<dbReference type="EMBL" id="CP034759">
    <property type="protein sequence ID" value="QBG34676.1"/>
    <property type="molecule type" value="Genomic_DNA"/>
</dbReference>
<keyword evidence="2 3" id="KW-0732">Signal</keyword>
<evidence type="ECO:0000313" key="5">
    <source>
        <dbReference type="EMBL" id="QBG34676.1"/>
    </source>
</evidence>
<name>A0A4P6P0M8_9GAMM</name>
<feature type="chain" id="PRO_5020875502" evidence="3">
    <location>
        <begin position="20"/>
        <end position="256"/>
    </location>
</feature>
<proteinExistence type="inferred from homology"/>
<dbReference type="KEGG" id="lsd:EMK97_02420"/>
<dbReference type="AlphaFoldDB" id="A0A4P6P0M8"/>
<dbReference type="Pfam" id="PF00497">
    <property type="entry name" value="SBP_bac_3"/>
    <property type="match status" value="1"/>
</dbReference>
<dbReference type="Proteomes" id="UP000290244">
    <property type="component" value="Chromosome"/>
</dbReference>
<keyword evidence="6" id="KW-1185">Reference proteome</keyword>
<dbReference type="PANTHER" id="PTHR35936">
    <property type="entry name" value="MEMBRANE-BOUND LYTIC MUREIN TRANSGLYCOSYLASE F"/>
    <property type="match status" value="1"/>
</dbReference>
<feature type="signal peptide" evidence="3">
    <location>
        <begin position="1"/>
        <end position="19"/>
    </location>
</feature>
<dbReference type="RefSeq" id="WP_130599112.1">
    <property type="nucleotide sequence ID" value="NZ_CP034759.1"/>
</dbReference>
<dbReference type="Gene3D" id="3.40.190.10">
    <property type="entry name" value="Periplasmic binding protein-like II"/>
    <property type="match status" value="2"/>
</dbReference>
<evidence type="ECO:0000256" key="1">
    <source>
        <dbReference type="ARBA" id="ARBA00010333"/>
    </source>
</evidence>
<evidence type="ECO:0000256" key="3">
    <source>
        <dbReference type="SAM" id="SignalP"/>
    </source>
</evidence>
<sequence length="256" mass="29302">MKRLLTLLIFLSAPFLVCAQTPATIQIATYIEPPFADIVDGQYVGRNIRIAKLLAKSYQKNVNFIYCPMARCLLMLKTGQADMIISILKTPERSEYLDFIKPPIVEQIHPINFYTQKNSAITINTYDDLKHLIVGSIRGSRYFERFDRDNKLEKVQFNDRKQMIQMLLKGRIDAFIAREESILPLVDEQTYDEQFTKQAYQFSKPVYGYIAISKKSPFAKESQLISAKITKLLKNGDIRAAINTPVPFLSKSSGES</sequence>
<organism evidence="5 6">
    <name type="scientific">Litorilituus sediminis</name>
    <dbReference type="NCBI Taxonomy" id="718192"/>
    <lineage>
        <taxon>Bacteria</taxon>
        <taxon>Pseudomonadati</taxon>
        <taxon>Pseudomonadota</taxon>
        <taxon>Gammaproteobacteria</taxon>
        <taxon>Alteromonadales</taxon>
        <taxon>Colwelliaceae</taxon>
        <taxon>Litorilituus</taxon>
    </lineage>
</organism>
<evidence type="ECO:0000256" key="2">
    <source>
        <dbReference type="ARBA" id="ARBA00022729"/>
    </source>
</evidence>
<accession>A0A4P6P0M8</accession>
<dbReference type="InterPro" id="IPR001638">
    <property type="entry name" value="Solute-binding_3/MltF_N"/>
</dbReference>